<dbReference type="SUPFAM" id="SSF47203">
    <property type="entry name" value="Acyl-CoA dehydrogenase C-terminal domain-like"/>
    <property type="match status" value="1"/>
</dbReference>
<reference evidence="6" key="2">
    <citation type="submission" date="2023-01" db="EMBL/GenBank/DDBJ databases">
        <authorList>
            <person name="Sun Q."/>
            <person name="Evtushenko L."/>
        </authorList>
    </citation>
    <scope>NUCLEOTIDE SEQUENCE</scope>
    <source>
        <strain evidence="6">VKM Ac-1069</strain>
    </source>
</reference>
<comment type="caution">
    <text evidence="6">The sequence shown here is derived from an EMBL/GenBank/DDBJ whole genome shotgun (WGS) entry which is preliminary data.</text>
</comment>
<dbReference type="Pfam" id="PF03241">
    <property type="entry name" value="HpaB"/>
    <property type="match status" value="1"/>
</dbReference>
<dbReference type="Gene3D" id="1.10.3140.10">
    <property type="entry name" value="4-hydroxybutyryl-coa dehydratase, domain 1"/>
    <property type="match status" value="1"/>
</dbReference>
<accession>A0A9W6L3W9</accession>
<gene>
    <name evidence="6" type="ORF">GCM10017577_36130</name>
</gene>
<dbReference type="Proteomes" id="UP001143463">
    <property type="component" value="Unassembled WGS sequence"/>
</dbReference>
<dbReference type="AlphaFoldDB" id="A0A9W6L3W9"/>
<dbReference type="SUPFAM" id="SSF56645">
    <property type="entry name" value="Acyl-CoA dehydrogenase NM domain-like"/>
    <property type="match status" value="1"/>
</dbReference>
<proteinExistence type="predicted"/>
<reference evidence="6" key="1">
    <citation type="journal article" date="2014" name="Int. J. Syst. Evol. Microbiol.">
        <title>Complete genome sequence of Corynebacterium casei LMG S-19264T (=DSM 44701T), isolated from a smear-ripened cheese.</title>
        <authorList>
            <consortium name="US DOE Joint Genome Institute (JGI-PGF)"/>
            <person name="Walter F."/>
            <person name="Albersmeier A."/>
            <person name="Kalinowski J."/>
            <person name="Ruckert C."/>
        </authorList>
    </citation>
    <scope>NUCLEOTIDE SEQUENCE</scope>
    <source>
        <strain evidence="6">VKM Ac-1069</strain>
    </source>
</reference>
<protein>
    <submittedName>
        <fullName evidence="6">4-hydroxybutyryl-CoA dehydratase</fullName>
    </submittedName>
</protein>
<dbReference type="Gene3D" id="1.20.140.10">
    <property type="entry name" value="Butyryl-CoA Dehydrogenase, subunit A, domain 3"/>
    <property type="match status" value="1"/>
</dbReference>
<evidence type="ECO:0000313" key="6">
    <source>
        <dbReference type="EMBL" id="GLL12472.1"/>
    </source>
</evidence>
<keyword evidence="2" id="KW-0274">FAD</keyword>
<evidence type="ECO:0000256" key="2">
    <source>
        <dbReference type="ARBA" id="ARBA00022827"/>
    </source>
</evidence>
<dbReference type="InterPro" id="IPR036250">
    <property type="entry name" value="AcylCo_DH-like_C"/>
</dbReference>
<evidence type="ECO:0000313" key="7">
    <source>
        <dbReference type="Proteomes" id="UP001143463"/>
    </source>
</evidence>
<organism evidence="6 7">
    <name type="scientific">Pseudonocardia halophobica</name>
    <dbReference type="NCBI Taxonomy" id="29401"/>
    <lineage>
        <taxon>Bacteria</taxon>
        <taxon>Bacillati</taxon>
        <taxon>Actinomycetota</taxon>
        <taxon>Actinomycetes</taxon>
        <taxon>Pseudonocardiales</taxon>
        <taxon>Pseudonocardiaceae</taxon>
        <taxon>Pseudonocardia</taxon>
    </lineage>
</organism>
<name>A0A9W6L3W9_9PSEU</name>
<dbReference type="EMBL" id="BSFQ01000014">
    <property type="protein sequence ID" value="GLL12472.1"/>
    <property type="molecule type" value="Genomic_DNA"/>
</dbReference>
<sequence length="458" mass="50147">MLTGQEYKESLKDGRKVYFQGRLIEDMDAEPGLSVPLNAVADGYDKYYSSAPDAVNPVVSAPRSVQELRDRIPELMELDLVLNVTYQSLMTVLVAAGRLEGAAPQYIPRIEAYVEKARREDIRITECITDAKGNRSLHPGKQEDPDAYVRVVSRSDDGVVIRGAKLHISGAALGHDLMVMPTKTMRPGEEDYAIACAVPVNSPGVHITNTTYHPLHGDPRDYPVSSHESMPDSMCIFDDVFVPNERVFLDGETEHAAVFAHSLGLWERLGGISFMVQQADELVGLAHLIAEANGTAKVSHVREKIDEMMIHATLLRAGLEAAIANAHSTPEGYYYPDDMFTNVTKYQGASQFGVMVRHLHDIAGGAVVTAPSMADFENPTLHPYLEKYMSTGGGISGEYRSKLFHAIRDTTADAYGGWHLVTNIQSGGGLYAQRLVTRKNYDLDRARALGLKAAGLAS</sequence>
<dbReference type="GO" id="GO:0016627">
    <property type="term" value="F:oxidoreductase activity, acting on the CH-CH group of donors"/>
    <property type="evidence" value="ECO:0007669"/>
    <property type="project" value="InterPro"/>
</dbReference>
<feature type="domain" description="HpaB/PvcC/4-BUDH N-terminal" evidence="5">
    <location>
        <begin position="3"/>
        <end position="249"/>
    </location>
</feature>
<dbReference type="PANTHER" id="PTHR36117">
    <property type="entry name" value="4-HYDROXYPHENYLACETATE 3-MONOOXYGENASE-RELATED"/>
    <property type="match status" value="1"/>
</dbReference>
<keyword evidence="7" id="KW-1185">Reference proteome</keyword>
<evidence type="ECO:0000259" key="4">
    <source>
        <dbReference type="Pfam" id="PF03241"/>
    </source>
</evidence>
<dbReference type="InterPro" id="IPR046373">
    <property type="entry name" value="Acyl-CoA_Oxase/DH_mid-dom_sf"/>
</dbReference>
<dbReference type="InterPro" id="IPR024719">
    <property type="entry name" value="HpaB/PvcC/4-BUDH_C"/>
</dbReference>
<feature type="domain" description="HpaB/PvcC/4-BUDH C-terminal" evidence="4">
    <location>
        <begin position="263"/>
        <end position="449"/>
    </location>
</feature>
<dbReference type="Gene3D" id="2.40.110.10">
    <property type="entry name" value="Butyryl-CoA Dehydrogenase, subunit A, domain 2"/>
    <property type="match status" value="1"/>
</dbReference>
<dbReference type="InterPro" id="IPR009100">
    <property type="entry name" value="AcylCoA_DH/oxidase_NM_dom_sf"/>
</dbReference>
<evidence type="ECO:0000256" key="3">
    <source>
        <dbReference type="ARBA" id="ARBA00023002"/>
    </source>
</evidence>
<evidence type="ECO:0000256" key="1">
    <source>
        <dbReference type="ARBA" id="ARBA00022630"/>
    </source>
</evidence>
<keyword evidence="1" id="KW-0285">Flavoprotein</keyword>
<dbReference type="PANTHER" id="PTHR36117:SF3">
    <property type="entry name" value="4-HYDROXYPHENYLACETATE 3-MONOOXYGENASE-RELATED"/>
    <property type="match status" value="1"/>
</dbReference>
<dbReference type="RefSeq" id="WP_037048123.1">
    <property type="nucleotide sequence ID" value="NZ_BAAAUZ010000029.1"/>
</dbReference>
<evidence type="ECO:0000259" key="5">
    <source>
        <dbReference type="Pfam" id="PF11794"/>
    </source>
</evidence>
<dbReference type="InterPro" id="IPR004925">
    <property type="entry name" value="HpaB/PvcC/4-BUDH"/>
</dbReference>
<dbReference type="Pfam" id="PF11794">
    <property type="entry name" value="HpaB_N"/>
    <property type="match status" value="1"/>
</dbReference>
<dbReference type="InterPro" id="IPR024674">
    <property type="entry name" value="HpaB/PvcC/4-BUDH_N"/>
</dbReference>
<keyword evidence="3" id="KW-0560">Oxidoreductase</keyword>